<dbReference type="InterPro" id="IPR014001">
    <property type="entry name" value="Helicase_ATP-bd"/>
</dbReference>
<dbReference type="PROSITE" id="PS51194">
    <property type="entry name" value="HELICASE_CTER"/>
    <property type="match status" value="1"/>
</dbReference>
<dbReference type="Pfam" id="PF00176">
    <property type="entry name" value="SNF2-rel_dom"/>
    <property type="match status" value="1"/>
</dbReference>
<dbReference type="InterPro" id="IPR001650">
    <property type="entry name" value="Helicase_C-like"/>
</dbReference>
<evidence type="ECO:0000256" key="2">
    <source>
        <dbReference type="PROSITE-ProRule" id="PRU00325"/>
    </source>
</evidence>
<evidence type="ECO:0000259" key="4">
    <source>
        <dbReference type="PROSITE" id="PS51192"/>
    </source>
</evidence>
<sequence length="1078" mass="124903">MKWSIPERIIEQGRKLVDDKRVLSIHSILEKRIWTAEVLEDDVYQVELDGTTKEEDFCSCDYWKNHGHCKHTVAVELALRDRGISRVMTPDNAEEVEIEMPDPGKELTKTFSRVFFNEQLINDTAPSQQQTNLQIEYKLEHKPDNAALLRNPNEVLVISLRAGTDKLYVVKDLMAFLESFIRHETFELNAHEEIDFKTVSITEEDHQSLVFMYQEAASNQFIRGQYNEPKSIFNNKRFLVLSPSHAENLINCIQKTEHMIFQSETGKYPHVRFIQDEVPMLFEMDYQDNAVVFSIQDLKEADLKHYHWFIKDNLFYIPSWKQLETIKPLRTFLAKYKGDQILIHPEEMPDFTAYVLPLVSTLGEVRMSEQMKQSFVQEPLKSCIYFSYRHEKLEAVVEFNYRHMVLSTDPKETQLPDENIQVIRESQKEIHLLNLLKQLGYEREETSYTKRVVRDEGFYTFFTKEISLLEEEAEVYVDDVLDQLFLNELDTVTKVDVAESGSFLDVHFDIKGITDNEVDAVLSSLMARKKFHTLNNGKILSLETDDFHEISTVLRELRASKDFQNGSVQVPSYRGLELESVLDKEKGSKRDLSKSFQDMVFYLNDPETFAVDVPKQLQGTLRPYQMTGFKWLSMLSTYGFGGILADDMGLGKTIQMITYILSEVEKNEKAPFLIIAPASLTYNWFHEMKKFAPSIECQVVSGSIEERKTKIQEVKPNTVLITSYQSFRQDAEVYKTQQFSTLILDESQMVKNYHTKTSKALRDLPVPQKFALSGTPIENKIDELWSIFQLIMPGFFPSIKKFRSLPNERIAKMIQPFVLRRVKKDVLKELPKKIETNLYSSLSKEQKTIYLAYLQQIQESVLNMSGDEFKRHRIEILSGLTRLRQICCDPRLFMDDYEGESGKLEQLKEMVANGLENGKRMLIFSQFTSMLDIIQKELAAQEIESFYLSGKTKPVERIEMVNQFNQGEKSIFLISLKAGGTGLNLTGADTVILYDLWWNPAVEEQAAGRAHRIGQKNVVEVWRMIAEGTIEEKINALQKEKKSLFDQIITEEHADTKLQKQLTEEDIREILSIGGVTE</sequence>
<dbReference type="Pfam" id="PF08455">
    <property type="entry name" value="SNF2_assoc"/>
    <property type="match status" value="1"/>
</dbReference>
<dbReference type="Proteomes" id="UP000198668">
    <property type="component" value="Unassembled WGS sequence"/>
</dbReference>
<keyword evidence="6" id="KW-0347">Helicase</keyword>
<dbReference type="Gene3D" id="3.40.50.300">
    <property type="entry name" value="P-loop containing nucleotide triphosphate hydrolases"/>
    <property type="match status" value="1"/>
</dbReference>
<keyword evidence="2" id="KW-0479">Metal-binding</keyword>
<dbReference type="InterPro" id="IPR027417">
    <property type="entry name" value="P-loop_NTPase"/>
</dbReference>
<dbReference type="CDD" id="cd18012">
    <property type="entry name" value="DEXQc_arch_SWI2_SNF2"/>
    <property type="match status" value="1"/>
</dbReference>
<accession>A0A1I3BYK1</accession>
<dbReference type="GO" id="GO:0016787">
    <property type="term" value="F:hydrolase activity"/>
    <property type="evidence" value="ECO:0007669"/>
    <property type="project" value="UniProtKB-KW"/>
</dbReference>
<keyword evidence="6" id="KW-0547">Nucleotide-binding</keyword>
<dbReference type="PANTHER" id="PTHR10799">
    <property type="entry name" value="SNF2/RAD54 HELICASE FAMILY"/>
    <property type="match status" value="1"/>
</dbReference>
<feature type="domain" description="Helicase ATP-binding" evidence="4">
    <location>
        <begin position="633"/>
        <end position="794"/>
    </location>
</feature>
<dbReference type="PROSITE" id="PS51192">
    <property type="entry name" value="HELICASE_ATP_BIND_1"/>
    <property type="match status" value="1"/>
</dbReference>
<keyword evidence="1" id="KW-0378">Hydrolase</keyword>
<dbReference type="GO" id="GO:0004386">
    <property type="term" value="F:helicase activity"/>
    <property type="evidence" value="ECO:0007669"/>
    <property type="project" value="UniProtKB-KW"/>
</dbReference>
<keyword evidence="7" id="KW-1185">Reference proteome</keyword>
<dbReference type="EMBL" id="FOQE01000011">
    <property type="protein sequence ID" value="SFH67384.1"/>
    <property type="molecule type" value="Genomic_DNA"/>
</dbReference>
<dbReference type="OrthoDB" id="9760715at2"/>
<dbReference type="Gene3D" id="3.40.50.10810">
    <property type="entry name" value="Tandem AAA-ATPase domain"/>
    <property type="match status" value="1"/>
</dbReference>
<evidence type="ECO:0000259" key="5">
    <source>
        <dbReference type="PROSITE" id="PS51194"/>
    </source>
</evidence>
<organism evidence="6 7">
    <name type="scientific">Pisciglobus halotolerans</name>
    <dbReference type="NCBI Taxonomy" id="745365"/>
    <lineage>
        <taxon>Bacteria</taxon>
        <taxon>Bacillati</taxon>
        <taxon>Bacillota</taxon>
        <taxon>Bacilli</taxon>
        <taxon>Lactobacillales</taxon>
        <taxon>Carnobacteriaceae</taxon>
    </lineage>
</organism>
<dbReference type="SMART" id="SM00490">
    <property type="entry name" value="HELICc"/>
    <property type="match status" value="1"/>
</dbReference>
<dbReference type="InterPro" id="IPR007527">
    <property type="entry name" value="Znf_SWIM"/>
</dbReference>
<evidence type="ECO:0000313" key="6">
    <source>
        <dbReference type="EMBL" id="SFH67384.1"/>
    </source>
</evidence>
<feature type="domain" description="Helicase C-terminal" evidence="5">
    <location>
        <begin position="906"/>
        <end position="1071"/>
    </location>
</feature>
<dbReference type="AlphaFoldDB" id="A0A1I3BYK1"/>
<dbReference type="CDD" id="cd18793">
    <property type="entry name" value="SF2_C_SNF"/>
    <property type="match status" value="1"/>
</dbReference>
<evidence type="ECO:0000313" key="7">
    <source>
        <dbReference type="Proteomes" id="UP000198668"/>
    </source>
</evidence>
<keyword evidence="2" id="KW-0863">Zinc-finger</keyword>
<dbReference type="SUPFAM" id="SSF52540">
    <property type="entry name" value="P-loop containing nucleoside triphosphate hydrolases"/>
    <property type="match status" value="2"/>
</dbReference>
<dbReference type="GO" id="GO:0008270">
    <property type="term" value="F:zinc ion binding"/>
    <property type="evidence" value="ECO:0007669"/>
    <property type="project" value="UniProtKB-KW"/>
</dbReference>
<reference evidence="6 7" key="1">
    <citation type="submission" date="2016-10" db="EMBL/GenBank/DDBJ databases">
        <authorList>
            <person name="de Groot N.N."/>
        </authorList>
    </citation>
    <scope>NUCLEOTIDE SEQUENCE [LARGE SCALE GENOMIC DNA]</scope>
    <source>
        <strain evidence="6 7">DSM 27630</strain>
    </source>
</reference>
<dbReference type="PROSITE" id="PS50966">
    <property type="entry name" value="ZF_SWIM"/>
    <property type="match status" value="1"/>
</dbReference>
<evidence type="ECO:0000256" key="1">
    <source>
        <dbReference type="ARBA" id="ARBA00022801"/>
    </source>
</evidence>
<dbReference type="InterPro" id="IPR013663">
    <property type="entry name" value="Helicase_SWF/SNF/SWI_bac"/>
</dbReference>
<feature type="domain" description="SWIM-type" evidence="3">
    <location>
        <begin position="44"/>
        <end position="80"/>
    </location>
</feature>
<dbReference type="SMART" id="SM00487">
    <property type="entry name" value="DEXDc"/>
    <property type="match status" value="1"/>
</dbReference>
<keyword evidence="2" id="KW-0862">Zinc</keyword>
<dbReference type="Pfam" id="PF00271">
    <property type="entry name" value="Helicase_C"/>
    <property type="match status" value="1"/>
</dbReference>
<dbReference type="InterPro" id="IPR038718">
    <property type="entry name" value="SNF2-like_sf"/>
</dbReference>
<proteinExistence type="predicted"/>
<keyword evidence="6" id="KW-0067">ATP-binding</keyword>
<dbReference type="InterPro" id="IPR049730">
    <property type="entry name" value="SNF2/RAD54-like_C"/>
</dbReference>
<gene>
    <name evidence="6" type="ORF">SAMN04489868_11115</name>
</gene>
<dbReference type="FunFam" id="3.40.50.300:FF:000533">
    <property type="entry name" value="Helicase, Snf2 family"/>
    <property type="match status" value="1"/>
</dbReference>
<dbReference type="Pfam" id="PF04434">
    <property type="entry name" value="SWIM"/>
    <property type="match status" value="1"/>
</dbReference>
<dbReference type="GO" id="GO:0005524">
    <property type="term" value="F:ATP binding"/>
    <property type="evidence" value="ECO:0007669"/>
    <property type="project" value="InterPro"/>
</dbReference>
<name>A0A1I3BYK1_9LACT</name>
<dbReference type="RefSeq" id="WP_092092001.1">
    <property type="nucleotide sequence ID" value="NZ_FOQE01000011.1"/>
</dbReference>
<dbReference type="InterPro" id="IPR000330">
    <property type="entry name" value="SNF2_N"/>
</dbReference>
<protein>
    <submittedName>
        <fullName evidence="6">Superfamily II DNA or RNA helicase, SNF2 family</fullName>
    </submittedName>
</protein>
<evidence type="ECO:0000259" key="3">
    <source>
        <dbReference type="PROSITE" id="PS50966"/>
    </source>
</evidence>